<evidence type="ECO:0000256" key="3">
    <source>
        <dbReference type="ARBA" id="ARBA00023125"/>
    </source>
</evidence>
<keyword evidence="5" id="KW-0129">CBS domain</keyword>
<evidence type="ECO:0000256" key="2">
    <source>
        <dbReference type="ARBA" id="ARBA00023015"/>
    </source>
</evidence>
<keyword evidence="1" id="KW-0677">Repeat</keyword>
<name>A0A7X9LEA3_STRRT</name>
<dbReference type="InterPro" id="IPR036390">
    <property type="entry name" value="WH_DNA-bd_sf"/>
</dbReference>
<dbReference type="PIRSF" id="PIRSF026546">
    <property type="entry name" value="UCP026546_CBS_YqzB"/>
    <property type="match status" value="1"/>
</dbReference>
<dbReference type="Pfam" id="PF00571">
    <property type="entry name" value="CBS"/>
    <property type="match status" value="2"/>
</dbReference>
<evidence type="ECO:0000313" key="8">
    <source>
        <dbReference type="Proteomes" id="UP000532121"/>
    </source>
</evidence>
<evidence type="ECO:0000256" key="5">
    <source>
        <dbReference type="PROSITE-ProRule" id="PRU00703"/>
    </source>
</evidence>
<accession>A0A7X9LEA3</accession>
<evidence type="ECO:0000313" key="7">
    <source>
        <dbReference type="EMBL" id="NMD49369.1"/>
    </source>
</evidence>
<dbReference type="Proteomes" id="UP000532121">
    <property type="component" value="Unassembled WGS sequence"/>
</dbReference>
<dbReference type="InterPro" id="IPR046342">
    <property type="entry name" value="CBS_dom_sf"/>
</dbReference>
<dbReference type="Pfam" id="PF08279">
    <property type="entry name" value="HTH_11"/>
    <property type="match status" value="1"/>
</dbReference>
<dbReference type="InterPro" id="IPR018356">
    <property type="entry name" value="Tscrpt_reg_HTH_DeoR_CS"/>
</dbReference>
<keyword evidence="2" id="KW-0805">Transcription regulation</keyword>
<evidence type="ECO:0000259" key="6">
    <source>
        <dbReference type="PROSITE" id="PS51371"/>
    </source>
</evidence>
<dbReference type="PROSITE" id="PS51371">
    <property type="entry name" value="CBS"/>
    <property type="match status" value="2"/>
</dbReference>
<keyword evidence="3" id="KW-0238">DNA-binding</keyword>
<dbReference type="CDD" id="cd04617">
    <property type="entry name" value="CBS_pair_CcpN"/>
    <property type="match status" value="1"/>
</dbReference>
<dbReference type="AlphaFoldDB" id="A0A7X9LEA3"/>
<sequence>MKLNDRQLKIIDIVKENQPITGEKIGAKLNVSRATLRADLSILTMFHILDARPKVGYFYLGKGDFDLQLSAVSDLSASDVMTLPVIAKQHDMVYDLIVRLFLEDSSSIYVLDDEDCLCGLVSRKDLLKVTMGGADVSHLPIAAVMTRMPNILTIEEETLVPQAAALLVRNEIDSLPVVRTQDGSKGKLKVLGKFSKTIVANLFVEITHPE</sequence>
<gene>
    <name evidence="7" type="ORF">HHO37_06800</name>
</gene>
<dbReference type="SUPFAM" id="SSF54631">
    <property type="entry name" value="CBS-domain pair"/>
    <property type="match status" value="1"/>
</dbReference>
<dbReference type="SMART" id="SM00116">
    <property type="entry name" value="CBS"/>
    <property type="match status" value="2"/>
</dbReference>
<comment type="caution">
    <text evidence="7">The sequence shown here is derived from an EMBL/GenBank/DDBJ whole genome shotgun (WGS) entry which is preliminary data.</text>
</comment>
<dbReference type="InterPro" id="IPR051462">
    <property type="entry name" value="CBS_domain-containing"/>
</dbReference>
<organism evidence="7 8">
    <name type="scientific">Streptococcus ratti</name>
    <dbReference type="NCBI Taxonomy" id="1341"/>
    <lineage>
        <taxon>Bacteria</taxon>
        <taxon>Bacillati</taxon>
        <taxon>Bacillota</taxon>
        <taxon>Bacilli</taxon>
        <taxon>Lactobacillales</taxon>
        <taxon>Streptococcaceae</taxon>
        <taxon>Streptococcus</taxon>
    </lineage>
</organism>
<dbReference type="GO" id="GO:0003677">
    <property type="term" value="F:DNA binding"/>
    <property type="evidence" value="ECO:0007669"/>
    <property type="project" value="UniProtKB-KW"/>
</dbReference>
<feature type="domain" description="CBS" evidence="6">
    <location>
        <begin position="145"/>
        <end position="210"/>
    </location>
</feature>
<dbReference type="InterPro" id="IPR013196">
    <property type="entry name" value="HTH_11"/>
</dbReference>
<dbReference type="InterPro" id="IPR016842">
    <property type="entry name" value="UCP026546_HTH-CBS"/>
</dbReference>
<dbReference type="PANTHER" id="PTHR48108">
    <property type="entry name" value="CBS DOMAIN-CONTAINING PROTEIN CBSX2, CHLOROPLASTIC"/>
    <property type="match status" value="1"/>
</dbReference>
<dbReference type="EMBL" id="JABASA010000012">
    <property type="protein sequence ID" value="NMD49369.1"/>
    <property type="molecule type" value="Genomic_DNA"/>
</dbReference>
<keyword evidence="4" id="KW-0804">Transcription</keyword>
<dbReference type="Gene3D" id="1.10.10.10">
    <property type="entry name" value="Winged helix-like DNA-binding domain superfamily/Winged helix DNA-binding domain"/>
    <property type="match status" value="1"/>
</dbReference>
<dbReference type="InterPro" id="IPR036388">
    <property type="entry name" value="WH-like_DNA-bd_sf"/>
</dbReference>
<reference evidence="7 8" key="1">
    <citation type="submission" date="2020-04" db="EMBL/GenBank/DDBJ databases">
        <title>MicrobeNet Type strains.</title>
        <authorList>
            <person name="Nicholson A.C."/>
        </authorList>
    </citation>
    <scope>NUCLEOTIDE SEQUENCE [LARGE SCALE GENOMIC DNA]</scope>
    <source>
        <strain evidence="7 8">DSM 22768</strain>
    </source>
</reference>
<protein>
    <submittedName>
        <fullName evidence="7">Helix-turn-helix transcriptional regulator</fullName>
    </submittedName>
</protein>
<dbReference type="GO" id="GO:0003700">
    <property type="term" value="F:DNA-binding transcription factor activity"/>
    <property type="evidence" value="ECO:0007669"/>
    <property type="project" value="InterPro"/>
</dbReference>
<feature type="domain" description="CBS" evidence="6">
    <location>
        <begin position="81"/>
        <end position="136"/>
    </location>
</feature>
<evidence type="ECO:0000256" key="1">
    <source>
        <dbReference type="ARBA" id="ARBA00022737"/>
    </source>
</evidence>
<evidence type="ECO:0000256" key="4">
    <source>
        <dbReference type="ARBA" id="ARBA00023163"/>
    </source>
</evidence>
<dbReference type="SUPFAM" id="SSF46785">
    <property type="entry name" value="Winged helix' DNA-binding domain"/>
    <property type="match status" value="1"/>
</dbReference>
<dbReference type="PROSITE" id="PS00894">
    <property type="entry name" value="HTH_DEOR_1"/>
    <property type="match status" value="1"/>
</dbReference>
<dbReference type="InterPro" id="IPR000644">
    <property type="entry name" value="CBS_dom"/>
</dbReference>
<proteinExistence type="predicted"/>
<dbReference type="Gene3D" id="3.10.580.10">
    <property type="entry name" value="CBS-domain"/>
    <property type="match status" value="1"/>
</dbReference>
<dbReference type="PANTHER" id="PTHR48108:SF32">
    <property type="entry name" value="TRANSCRIPTIONAL REPRESSOR CCPN"/>
    <property type="match status" value="1"/>
</dbReference>